<dbReference type="AlphaFoldDB" id="A0AAE1B2W5"/>
<reference evidence="1" key="1">
    <citation type="journal article" date="2023" name="G3 (Bethesda)">
        <title>A reference genome for the long-term kleptoplast-retaining sea slug Elysia crispata morphotype clarki.</title>
        <authorList>
            <person name="Eastman K.E."/>
            <person name="Pendleton A.L."/>
            <person name="Shaikh M.A."/>
            <person name="Suttiyut T."/>
            <person name="Ogas R."/>
            <person name="Tomko P."/>
            <person name="Gavelis G."/>
            <person name="Widhalm J.R."/>
            <person name="Wisecaver J.H."/>
        </authorList>
    </citation>
    <scope>NUCLEOTIDE SEQUENCE</scope>
    <source>
        <strain evidence="1">ECLA1</strain>
    </source>
</reference>
<evidence type="ECO:0000313" key="2">
    <source>
        <dbReference type="Proteomes" id="UP001283361"/>
    </source>
</evidence>
<evidence type="ECO:0000313" key="1">
    <source>
        <dbReference type="EMBL" id="KAK3798364.1"/>
    </source>
</evidence>
<dbReference type="EMBL" id="JAWDGP010000692">
    <property type="protein sequence ID" value="KAK3798364.1"/>
    <property type="molecule type" value="Genomic_DNA"/>
</dbReference>
<dbReference type="Proteomes" id="UP001283361">
    <property type="component" value="Unassembled WGS sequence"/>
</dbReference>
<accession>A0AAE1B2W5</accession>
<keyword evidence="2" id="KW-1185">Reference proteome</keyword>
<proteinExistence type="predicted"/>
<organism evidence="1 2">
    <name type="scientific">Elysia crispata</name>
    <name type="common">lettuce slug</name>
    <dbReference type="NCBI Taxonomy" id="231223"/>
    <lineage>
        <taxon>Eukaryota</taxon>
        <taxon>Metazoa</taxon>
        <taxon>Spiralia</taxon>
        <taxon>Lophotrochozoa</taxon>
        <taxon>Mollusca</taxon>
        <taxon>Gastropoda</taxon>
        <taxon>Heterobranchia</taxon>
        <taxon>Euthyneura</taxon>
        <taxon>Panpulmonata</taxon>
        <taxon>Sacoglossa</taxon>
        <taxon>Placobranchoidea</taxon>
        <taxon>Plakobranchidae</taxon>
        <taxon>Elysia</taxon>
    </lineage>
</organism>
<name>A0AAE1B2W5_9GAST</name>
<gene>
    <name evidence="1" type="ORF">RRG08_063375</name>
</gene>
<sequence length="108" mass="11888">MDRISQGNNFVLSMLVIQMMQTKADSRGMTREDSIVLGIEWLASNFKGMCVKPDTKHATYCQVLTGYSIILAGRADQGNGKGLSTKFLNRAEYVWSPYSVPGRSSSSS</sequence>
<protein>
    <submittedName>
        <fullName evidence="1">Uncharacterized protein</fullName>
    </submittedName>
</protein>
<comment type="caution">
    <text evidence="1">The sequence shown here is derived from an EMBL/GenBank/DDBJ whole genome shotgun (WGS) entry which is preliminary data.</text>
</comment>